<dbReference type="EMBL" id="BLXT01000976">
    <property type="protein sequence ID" value="GFN82191.1"/>
    <property type="molecule type" value="Genomic_DNA"/>
</dbReference>
<gene>
    <name evidence="2" type="ORF">PoB_000869700</name>
</gene>
<name>A0AAV3YJ31_9GAST</name>
<protein>
    <submittedName>
        <fullName evidence="2">Uncharacterized protein</fullName>
    </submittedName>
</protein>
<organism evidence="2 3">
    <name type="scientific">Plakobranchus ocellatus</name>
    <dbReference type="NCBI Taxonomy" id="259542"/>
    <lineage>
        <taxon>Eukaryota</taxon>
        <taxon>Metazoa</taxon>
        <taxon>Spiralia</taxon>
        <taxon>Lophotrochozoa</taxon>
        <taxon>Mollusca</taxon>
        <taxon>Gastropoda</taxon>
        <taxon>Heterobranchia</taxon>
        <taxon>Euthyneura</taxon>
        <taxon>Panpulmonata</taxon>
        <taxon>Sacoglossa</taxon>
        <taxon>Placobranchoidea</taxon>
        <taxon>Plakobranchidae</taxon>
        <taxon>Plakobranchus</taxon>
    </lineage>
</organism>
<accession>A0AAV3YJ31</accession>
<comment type="caution">
    <text evidence="2">The sequence shown here is derived from an EMBL/GenBank/DDBJ whole genome shotgun (WGS) entry which is preliminary data.</text>
</comment>
<evidence type="ECO:0000313" key="3">
    <source>
        <dbReference type="Proteomes" id="UP000735302"/>
    </source>
</evidence>
<dbReference type="AlphaFoldDB" id="A0AAV3YJ31"/>
<evidence type="ECO:0000256" key="1">
    <source>
        <dbReference type="SAM" id="MobiDB-lite"/>
    </source>
</evidence>
<sequence>MLTITKQIETVNKKKNDQDSCNLRSSPITRMRQFTLPERSRAARRLGVVSVGASCYSHLAPFDFWIFPKMKENHRGHRFESE</sequence>
<keyword evidence="3" id="KW-1185">Reference proteome</keyword>
<feature type="compositionally biased region" description="Polar residues" evidence="1">
    <location>
        <begin position="1"/>
        <end position="10"/>
    </location>
</feature>
<evidence type="ECO:0000313" key="2">
    <source>
        <dbReference type="EMBL" id="GFN82191.1"/>
    </source>
</evidence>
<dbReference type="Proteomes" id="UP000735302">
    <property type="component" value="Unassembled WGS sequence"/>
</dbReference>
<reference evidence="2 3" key="1">
    <citation type="journal article" date="2021" name="Elife">
        <title>Chloroplast acquisition without the gene transfer in kleptoplastic sea slugs, Plakobranchus ocellatus.</title>
        <authorList>
            <person name="Maeda T."/>
            <person name="Takahashi S."/>
            <person name="Yoshida T."/>
            <person name="Shimamura S."/>
            <person name="Takaki Y."/>
            <person name="Nagai Y."/>
            <person name="Toyoda A."/>
            <person name="Suzuki Y."/>
            <person name="Arimoto A."/>
            <person name="Ishii H."/>
            <person name="Satoh N."/>
            <person name="Nishiyama T."/>
            <person name="Hasebe M."/>
            <person name="Maruyama T."/>
            <person name="Minagawa J."/>
            <person name="Obokata J."/>
            <person name="Shigenobu S."/>
        </authorList>
    </citation>
    <scope>NUCLEOTIDE SEQUENCE [LARGE SCALE GENOMIC DNA]</scope>
</reference>
<feature type="region of interest" description="Disordered" evidence="1">
    <location>
        <begin position="1"/>
        <end position="24"/>
    </location>
</feature>
<proteinExistence type="predicted"/>